<dbReference type="InterPro" id="IPR006741">
    <property type="entry name" value="AgrB"/>
</dbReference>
<feature type="transmembrane region" description="Helical" evidence="8">
    <location>
        <begin position="37"/>
        <end position="70"/>
    </location>
</feature>
<dbReference type="Proteomes" id="UP000008803">
    <property type="component" value="Chromosome"/>
</dbReference>
<evidence type="ECO:0000313" key="9">
    <source>
        <dbReference type="EMBL" id="CBK96855.1"/>
    </source>
</evidence>
<dbReference type="GO" id="GO:0006508">
    <property type="term" value="P:proteolysis"/>
    <property type="evidence" value="ECO:0007669"/>
    <property type="project" value="UniProtKB-KW"/>
</dbReference>
<keyword evidence="1" id="KW-1003">Cell membrane</keyword>
<evidence type="ECO:0000313" key="10">
    <source>
        <dbReference type="Proteomes" id="UP000008803"/>
    </source>
</evidence>
<keyword evidence="6 8" id="KW-1133">Transmembrane helix</keyword>
<dbReference type="EMBL" id="FP929044">
    <property type="protein sequence ID" value="CBK96855.1"/>
    <property type="molecule type" value="Genomic_DNA"/>
</dbReference>
<organism evidence="9 10">
    <name type="scientific">[Eubacterium] siraeum 70/3</name>
    <dbReference type="NCBI Taxonomy" id="657319"/>
    <lineage>
        <taxon>Bacteria</taxon>
        <taxon>Bacillati</taxon>
        <taxon>Bacillota</taxon>
        <taxon>Clostridia</taxon>
        <taxon>Eubacteriales</taxon>
        <taxon>Oscillospiraceae</taxon>
        <taxon>Oscillospiraceae incertae sedis</taxon>
    </lineage>
</organism>
<dbReference type="HOGENOM" id="CLU_098969_1_0_9"/>
<evidence type="ECO:0000256" key="8">
    <source>
        <dbReference type="SAM" id="Phobius"/>
    </source>
</evidence>
<keyword evidence="2" id="KW-0673">Quorum sensing</keyword>
<evidence type="ECO:0000256" key="7">
    <source>
        <dbReference type="ARBA" id="ARBA00023136"/>
    </source>
</evidence>
<dbReference type="KEGG" id="esu:EUS_17780"/>
<dbReference type="GO" id="GO:0016020">
    <property type="term" value="C:membrane"/>
    <property type="evidence" value="ECO:0007669"/>
    <property type="project" value="InterPro"/>
</dbReference>
<evidence type="ECO:0000256" key="4">
    <source>
        <dbReference type="ARBA" id="ARBA00022692"/>
    </source>
</evidence>
<evidence type="ECO:0000256" key="5">
    <source>
        <dbReference type="ARBA" id="ARBA00022801"/>
    </source>
</evidence>
<evidence type="ECO:0000256" key="1">
    <source>
        <dbReference type="ARBA" id="ARBA00022475"/>
    </source>
</evidence>
<gene>
    <name evidence="9" type="ORF">EUS_17780</name>
</gene>
<feature type="transmembrane region" description="Helical" evidence="8">
    <location>
        <begin position="147"/>
        <end position="163"/>
    </location>
</feature>
<dbReference type="BioCyc" id="ESIR657319:G136K-1504-MONOMER"/>
<proteinExistence type="predicted"/>
<evidence type="ECO:0000256" key="2">
    <source>
        <dbReference type="ARBA" id="ARBA00022654"/>
    </source>
</evidence>
<sequence length="196" mass="22196">MINAIAKRIANYVCYNTESSDDKLYNYEIYVYGFEIILSSIVAFGIVLLFGLLLDKLMELIVFFLCFYFIRQRTGGYHADTYFKCNLIFTLNIAIVALIISVETAQIYQVIFNGISFAICSLLTFMKAPISNPNKPIVESKHKTFKITAFILVLISELISITIMNIYSYSMSISLALFSISVAMMINSKTKEGVNK</sequence>
<evidence type="ECO:0000256" key="3">
    <source>
        <dbReference type="ARBA" id="ARBA00022670"/>
    </source>
</evidence>
<name>D4JUT6_9FIRM</name>
<accession>D4JUT6</accession>
<protein>
    <submittedName>
        <fullName evidence="9">Membrane protein putatively involved in post-translational modification of the autoinducing quorum-sensing peptide</fullName>
    </submittedName>
</protein>
<feature type="transmembrane region" description="Helical" evidence="8">
    <location>
        <begin position="107"/>
        <end position="126"/>
    </location>
</feature>
<reference evidence="9 10" key="1">
    <citation type="submission" date="2010-03" db="EMBL/GenBank/DDBJ databases">
        <title>The genome sequence of Eubacterium siraeum 70/3.</title>
        <authorList>
            <consortium name="metaHIT consortium -- http://www.metahit.eu/"/>
            <person name="Pajon A."/>
            <person name="Turner K."/>
            <person name="Parkhill J."/>
            <person name="Duncan S."/>
            <person name="Flint H."/>
        </authorList>
    </citation>
    <scope>NUCLEOTIDE SEQUENCE [LARGE SCALE GENOMIC DNA]</scope>
    <source>
        <strain evidence="9 10">70/3</strain>
    </source>
</reference>
<reference evidence="9 10" key="2">
    <citation type="submission" date="2010-03" db="EMBL/GenBank/DDBJ databases">
        <authorList>
            <person name="Pajon A."/>
        </authorList>
    </citation>
    <scope>NUCLEOTIDE SEQUENCE [LARGE SCALE GENOMIC DNA]</scope>
    <source>
        <strain evidence="9 10">70/3</strain>
    </source>
</reference>
<keyword evidence="7 8" id="KW-0472">Membrane</keyword>
<dbReference type="SMART" id="SM00793">
    <property type="entry name" value="AgrB"/>
    <property type="match status" value="1"/>
</dbReference>
<dbReference type="GO" id="GO:0009372">
    <property type="term" value="P:quorum sensing"/>
    <property type="evidence" value="ECO:0007669"/>
    <property type="project" value="UniProtKB-KW"/>
</dbReference>
<feature type="transmembrane region" description="Helical" evidence="8">
    <location>
        <begin position="82"/>
        <end position="101"/>
    </location>
</feature>
<dbReference type="AlphaFoldDB" id="D4JUT6"/>
<dbReference type="Pfam" id="PF04647">
    <property type="entry name" value="AgrB"/>
    <property type="match status" value="1"/>
</dbReference>
<keyword evidence="4 8" id="KW-0812">Transmembrane</keyword>
<keyword evidence="5" id="KW-0378">Hydrolase</keyword>
<dbReference type="GO" id="GO:0008233">
    <property type="term" value="F:peptidase activity"/>
    <property type="evidence" value="ECO:0007669"/>
    <property type="project" value="UniProtKB-KW"/>
</dbReference>
<keyword evidence="3" id="KW-0645">Protease</keyword>
<evidence type="ECO:0000256" key="6">
    <source>
        <dbReference type="ARBA" id="ARBA00022989"/>
    </source>
</evidence>